<accession>A0A830BP48</accession>
<reference evidence="1" key="1">
    <citation type="submission" date="2020-07" db="EMBL/GenBank/DDBJ databases">
        <title>Ethylene signaling mediates host invasion by parasitic plants.</title>
        <authorList>
            <person name="Yoshida S."/>
        </authorList>
    </citation>
    <scope>NUCLEOTIDE SEQUENCE</scope>
    <source>
        <strain evidence="1">Okayama</strain>
    </source>
</reference>
<name>A0A830BP48_9LAMI</name>
<sequence>MDGRRISASPRPCCGRRVVAKKRPRGGLDGFVNSVKKLQRREI</sequence>
<comment type="caution">
    <text evidence="1">The sequence shown here is derived from an EMBL/GenBank/DDBJ whole genome shotgun (WGS) entry which is preliminary data.</text>
</comment>
<evidence type="ECO:0000313" key="2">
    <source>
        <dbReference type="Proteomes" id="UP000653305"/>
    </source>
</evidence>
<dbReference type="AlphaFoldDB" id="A0A830BP48"/>
<dbReference type="OrthoDB" id="336008at2759"/>
<dbReference type="EMBL" id="BMAC01000189">
    <property type="protein sequence ID" value="GFP89397.1"/>
    <property type="molecule type" value="Genomic_DNA"/>
</dbReference>
<organism evidence="1 2">
    <name type="scientific">Phtheirospermum japonicum</name>
    <dbReference type="NCBI Taxonomy" id="374723"/>
    <lineage>
        <taxon>Eukaryota</taxon>
        <taxon>Viridiplantae</taxon>
        <taxon>Streptophyta</taxon>
        <taxon>Embryophyta</taxon>
        <taxon>Tracheophyta</taxon>
        <taxon>Spermatophyta</taxon>
        <taxon>Magnoliopsida</taxon>
        <taxon>eudicotyledons</taxon>
        <taxon>Gunneridae</taxon>
        <taxon>Pentapetalae</taxon>
        <taxon>asterids</taxon>
        <taxon>lamiids</taxon>
        <taxon>Lamiales</taxon>
        <taxon>Orobanchaceae</taxon>
        <taxon>Orobanchaceae incertae sedis</taxon>
        <taxon>Phtheirospermum</taxon>
    </lineage>
</organism>
<feature type="non-terminal residue" evidence="1">
    <location>
        <position position="43"/>
    </location>
</feature>
<keyword evidence="2" id="KW-1185">Reference proteome</keyword>
<gene>
    <name evidence="1" type="ORF">PHJA_001083400</name>
</gene>
<proteinExistence type="predicted"/>
<dbReference type="Proteomes" id="UP000653305">
    <property type="component" value="Unassembled WGS sequence"/>
</dbReference>
<evidence type="ECO:0000313" key="1">
    <source>
        <dbReference type="EMBL" id="GFP89397.1"/>
    </source>
</evidence>
<protein>
    <submittedName>
        <fullName evidence="1">Uncharacterized protein</fullName>
    </submittedName>
</protein>